<name>A0AAD8L710_TARER</name>
<sequence length="603" mass="67306">MSYNYIISDLPIYKAALLDDWDSVSDTFDQNPDLMTQPISYWWDTPLSIAVLTNRSNRFVKELVARIVAAGARDRLFVRDFMGNNTLHYAAKVGNTYAARLLVEQNRDMTRVPTMNPFGYTPLSLAALHGNKETLTYLLTVTSELRPGDQGMISPYTGYVGGDLITLTLMAGFYDVALEIAGMHPHIVLEKDRIGQTVFDVLSFRHDVFPKGSRLGFWGRCIYSLMSINNGEGANVIKILLNKFSAGFWSVLQYAPTIKNIHDIKVNDYCRSLLIKLTCKAVIETGDHDRAWYIFGPALTRAVHCGTTDLIEECILTYPHLLTYNVGGFCFLHSVIAQRQERVYNLVNKMFGQTIFAAQQFDAVKGETALHIAAKLAPHHRLIVSTGAALQMRRELQWYQEIQKLMIPSLKEVFNRDEKTARMIFTDAHKELHAEGKEWMKNTASSCTVVAALIVTMAFAAIFTAPGGNQDDGKPLFINQKTFMLFIVSDAIALFSSSTSVLMFLGILTSGFAETEFLESLPNRLTIGLVSLFMSIAATMIAFSSVVALTLQGKVTWIAAPLVIATSIPVCLFGLLQFPLVVELVKSTYGRSIFHHQNARMVR</sequence>
<dbReference type="PANTHER" id="PTHR24177:SF304">
    <property type="entry name" value="ANKYRIN REPEAT-CONTAINING DOMAIN, PGG DOMAIN PROTEIN-RELATED"/>
    <property type="match status" value="1"/>
</dbReference>
<gene>
    <name evidence="4" type="ORF">QVD17_01115</name>
</gene>
<evidence type="ECO:0000256" key="2">
    <source>
        <dbReference type="SAM" id="Phobius"/>
    </source>
</evidence>
<feature type="transmembrane region" description="Helical" evidence="2">
    <location>
        <begin position="557"/>
        <end position="582"/>
    </location>
</feature>
<dbReference type="InterPro" id="IPR026961">
    <property type="entry name" value="PGG_dom"/>
</dbReference>
<accession>A0AAD8L710</accession>
<proteinExistence type="predicted"/>
<dbReference type="Gene3D" id="1.25.40.20">
    <property type="entry name" value="Ankyrin repeat-containing domain"/>
    <property type="match status" value="1"/>
</dbReference>
<dbReference type="AlphaFoldDB" id="A0AAD8L710"/>
<dbReference type="PANTHER" id="PTHR24177">
    <property type="entry name" value="CASKIN"/>
    <property type="match status" value="1"/>
</dbReference>
<dbReference type="SUPFAM" id="SSF48403">
    <property type="entry name" value="Ankyrin repeat"/>
    <property type="match status" value="1"/>
</dbReference>
<dbReference type="SMART" id="SM00248">
    <property type="entry name" value="ANK"/>
    <property type="match status" value="2"/>
</dbReference>
<feature type="transmembrane region" description="Helical" evidence="2">
    <location>
        <begin position="483"/>
        <end position="513"/>
    </location>
</feature>
<feature type="repeat" description="ANK" evidence="1">
    <location>
        <begin position="82"/>
        <end position="114"/>
    </location>
</feature>
<dbReference type="Proteomes" id="UP001229421">
    <property type="component" value="Unassembled WGS sequence"/>
</dbReference>
<keyword evidence="2" id="KW-0472">Membrane</keyword>
<reference evidence="4" key="1">
    <citation type="journal article" date="2023" name="bioRxiv">
        <title>Improved chromosome-level genome assembly for marigold (Tagetes erecta).</title>
        <authorList>
            <person name="Jiang F."/>
            <person name="Yuan L."/>
            <person name="Wang S."/>
            <person name="Wang H."/>
            <person name="Xu D."/>
            <person name="Wang A."/>
            <person name="Fan W."/>
        </authorList>
    </citation>
    <scope>NUCLEOTIDE SEQUENCE</scope>
    <source>
        <strain evidence="4">WSJ</strain>
        <tissue evidence="4">Leaf</tissue>
    </source>
</reference>
<evidence type="ECO:0000259" key="3">
    <source>
        <dbReference type="Pfam" id="PF13962"/>
    </source>
</evidence>
<keyword evidence="2" id="KW-0812">Transmembrane</keyword>
<dbReference type="GO" id="GO:0016020">
    <property type="term" value="C:membrane"/>
    <property type="evidence" value="ECO:0007669"/>
    <property type="project" value="TreeGrafter"/>
</dbReference>
<dbReference type="Pfam" id="PF12796">
    <property type="entry name" value="Ank_2"/>
    <property type="match status" value="1"/>
</dbReference>
<keyword evidence="2" id="KW-1133">Transmembrane helix</keyword>
<feature type="transmembrane region" description="Helical" evidence="2">
    <location>
        <begin position="443"/>
        <end position="463"/>
    </location>
</feature>
<keyword evidence="5" id="KW-1185">Reference proteome</keyword>
<keyword evidence="1" id="KW-0040">ANK repeat</keyword>
<dbReference type="Pfam" id="PF13962">
    <property type="entry name" value="PGG"/>
    <property type="match status" value="1"/>
</dbReference>
<comment type="caution">
    <text evidence="4">The sequence shown here is derived from an EMBL/GenBank/DDBJ whole genome shotgun (WGS) entry which is preliminary data.</text>
</comment>
<feature type="domain" description="PGG" evidence="3">
    <location>
        <begin position="437"/>
        <end position="547"/>
    </location>
</feature>
<dbReference type="PROSITE" id="PS50088">
    <property type="entry name" value="ANK_REPEAT"/>
    <property type="match status" value="2"/>
</dbReference>
<evidence type="ECO:0000313" key="5">
    <source>
        <dbReference type="Proteomes" id="UP001229421"/>
    </source>
</evidence>
<evidence type="ECO:0000256" key="1">
    <source>
        <dbReference type="PROSITE-ProRule" id="PRU00023"/>
    </source>
</evidence>
<dbReference type="InterPro" id="IPR036770">
    <property type="entry name" value="Ankyrin_rpt-contain_sf"/>
</dbReference>
<dbReference type="EMBL" id="JAUHHV010000001">
    <property type="protein sequence ID" value="KAK1435354.1"/>
    <property type="molecule type" value="Genomic_DNA"/>
</dbReference>
<evidence type="ECO:0000313" key="4">
    <source>
        <dbReference type="EMBL" id="KAK1435354.1"/>
    </source>
</evidence>
<feature type="repeat" description="ANK" evidence="1">
    <location>
        <begin position="118"/>
        <end position="150"/>
    </location>
</feature>
<organism evidence="4 5">
    <name type="scientific">Tagetes erecta</name>
    <name type="common">African marigold</name>
    <dbReference type="NCBI Taxonomy" id="13708"/>
    <lineage>
        <taxon>Eukaryota</taxon>
        <taxon>Viridiplantae</taxon>
        <taxon>Streptophyta</taxon>
        <taxon>Embryophyta</taxon>
        <taxon>Tracheophyta</taxon>
        <taxon>Spermatophyta</taxon>
        <taxon>Magnoliopsida</taxon>
        <taxon>eudicotyledons</taxon>
        <taxon>Gunneridae</taxon>
        <taxon>Pentapetalae</taxon>
        <taxon>asterids</taxon>
        <taxon>campanulids</taxon>
        <taxon>Asterales</taxon>
        <taxon>Asteraceae</taxon>
        <taxon>Asteroideae</taxon>
        <taxon>Heliantheae alliance</taxon>
        <taxon>Tageteae</taxon>
        <taxon>Tagetes</taxon>
    </lineage>
</organism>
<dbReference type="InterPro" id="IPR002110">
    <property type="entry name" value="Ankyrin_rpt"/>
</dbReference>
<feature type="transmembrane region" description="Helical" evidence="2">
    <location>
        <begin position="525"/>
        <end position="551"/>
    </location>
</feature>
<protein>
    <recommendedName>
        <fullName evidence="3">PGG domain-containing protein</fullName>
    </recommendedName>
</protein>